<keyword evidence="5" id="KW-0598">Phosphotransferase system</keyword>
<keyword evidence="3" id="KW-0762">Sugar transport</keyword>
<dbReference type="GO" id="GO:0009401">
    <property type="term" value="P:phosphoenolpyruvate-dependent sugar phosphotransferase system"/>
    <property type="evidence" value="ECO:0007669"/>
    <property type="project" value="UniProtKB-KW"/>
</dbReference>
<accession>Q6LUV0</accession>
<dbReference type="Proteomes" id="UP000000593">
    <property type="component" value="Chromosome 1"/>
</dbReference>
<dbReference type="GO" id="GO:0008982">
    <property type="term" value="F:protein-N(PI)-phosphohistidine-sugar phosphotransferase activity"/>
    <property type="evidence" value="ECO:0007669"/>
    <property type="project" value="InterPro"/>
</dbReference>
<dbReference type="InterPro" id="IPR036095">
    <property type="entry name" value="PTS_EIIB-like_sf"/>
</dbReference>
<dbReference type="PROSITE" id="PS51100">
    <property type="entry name" value="PTS_EIIB_TYPE_3"/>
    <property type="match status" value="1"/>
</dbReference>
<dbReference type="STRING" id="298386.PBPRA0495"/>
<dbReference type="eggNOG" id="COG1440">
    <property type="taxonomic scope" value="Bacteria"/>
</dbReference>
<keyword evidence="9" id="KW-1185">Reference proteome</keyword>
<comment type="caution">
    <text evidence="6">Lacks conserved residue(s) required for the propagation of feature annotation.</text>
</comment>
<evidence type="ECO:0000256" key="6">
    <source>
        <dbReference type="PROSITE-ProRule" id="PRU00423"/>
    </source>
</evidence>
<gene>
    <name evidence="8" type="primary">VC1281</name>
    <name evidence="8" type="ordered locus">PBPRA0495</name>
</gene>
<keyword evidence="4" id="KW-0808">Transferase</keyword>
<keyword evidence="2" id="KW-0597">Phosphoprotein</keyword>
<evidence type="ECO:0000256" key="3">
    <source>
        <dbReference type="ARBA" id="ARBA00022597"/>
    </source>
</evidence>
<dbReference type="InterPro" id="IPR013012">
    <property type="entry name" value="PTS_EIIB_3"/>
</dbReference>
<evidence type="ECO:0000256" key="4">
    <source>
        <dbReference type="ARBA" id="ARBA00022679"/>
    </source>
</evidence>
<proteinExistence type="predicted"/>
<dbReference type="HOGENOM" id="CLU_3357648_0_0_6"/>
<sequence>MEQAAASRGVECEIEALAVSVFEGAIQQFDVCLLGP</sequence>
<keyword evidence="1" id="KW-0813">Transport</keyword>
<evidence type="ECO:0000313" key="9">
    <source>
        <dbReference type="Proteomes" id="UP000000593"/>
    </source>
</evidence>
<dbReference type="EMBL" id="CR378664">
    <property type="protein sequence ID" value="CAG18925.1"/>
    <property type="molecule type" value="Genomic_DNA"/>
</dbReference>
<organism evidence="8 9">
    <name type="scientific">Photobacterium profundum (strain SS9)</name>
    <dbReference type="NCBI Taxonomy" id="298386"/>
    <lineage>
        <taxon>Bacteria</taxon>
        <taxon>Pseudomonadati</taxon>
        <taxon>Pseudomonadota</taxon>
        <taxon>Gammaproteobacteria</taxon>
        <taxon>Vibrionales</taxon>
        <taxon>Vibrionaceae</taxon>
        <taxon>Photobacterium</taxon>
    </lineage>
</organism>
<evidence type="ECO:0000256" key="5">
    <source>
        <dbReference type="ARBA" id="ARBA00022683"/>
    </source>
</evidence>
<protein>
    <submittedName>
        <fullName evidence="8">Phosphotransferase system cellobiose-specific component IIB</fullName>
    </submittedName>
</protein>
<evidence type="ECO:0000259" key="7">
    <source>
        <dbReference type="PROSITE" id="PS51100"/>
    </source>
</evidence>
<dbReference type="KEGG" id="ppr:PBPRA0495"/>
<reference evidence="9" key="1">
    <citation type="journal article" date="2005" name="Science">
        <title>Life at depth: Photobacterium profundum genome sequence and expression analysis.</title>
        <authorList>
            <person name="Vezzi A."/>
            <person name="Campanaro S."/>
            <person name="D'Angelo M."/>
            <person name="Simonato F."/>
            <person name="Vitulo N."/>
            <person name="Lauro F.M."/>
            <person name="Cestaro A."/>
            <person name="Malacrida G."/>
            <person name="Simionati B."/>
            <person name="Cannata N."/>
            <person name="Romualdi C."/>
            <person name="Bartlett D.H."/>
            <person name="Valle G."/>
        </authorList>
    </citation>
    <scope>NUCLEOTIDE SEQUENCE [LARGE SCALE GENOMIC DNA]</scope>
    <source>
        <strain evidence="9">ATCC BAA-1253 / SS9</strain>
    </source>
</reference>
<feature type="domain" description="PTS EIIB type-3" evidence="7">
    <location>
        <begin position="1"/>
        <end position="36"/>
    </location>
</feature>
<evidence type="ECO:0000256" key="2">
    <source>
        <dbReference type="ARBA" id="ARBA00022553"/>
    </source>
</evidence>
<dbReference type="SUPFAM" id="SSF52794">
    <property type="entry name" value="PTS system IIB component-like"/>
    <property type="match status" value="1"/>
</dbReference>
<name>Q6LUV0_PHOPR</name>
<dbReference type="Gene3D" id="3.40.50.2300">
    <property type="match status" value="1"/>
</dbReference>
<evidence type="ECO:0000313" key="8">
    <source>
        <dbReference type="EMBL" id="CAG18925.1"/>
    </source>
</evidence>
<dbReference type="AlphaFoldDB" id="Q6LUV0"/>
<evidence type="ECO:0000256" key="1">
    <source>
        <dbReference type="ARBA" id="ARBA00022448"/>
    </source>
</evidence>